<accession>A0AA38RPL9</accession>
<evidence type="ECO:0000313" key="2">
    <source>
        <dbReference type="EMBL" id="KAJ9155838.1"/>
    </source>
</evidence>
<keyword evidence="1" id="KW-0732">Signal</keyword>
<dbReference type="PANTHER" id="PTHR42039:SF1">
    <property type="entry name" value="PUTATIVE (AFU_ORTHOLOGUE AFUA_3G02940)-RELATED"/>
    <property type="match status" value="1"/>
</dbReference>
<keyword evidence="3" id="KW-1185">Reference proteome</keyword>
<name>A0AA38RPL9_9PEZI</name>
<dbReference type="InterPro" id="IPR038903">
    <property type="entry name" value="Allergen_Asp_f_4"/>
</dbReference>
<sequence>MQLTSLFVLGAALGAMAAPSHHAHSHAHRSVHERAVYYKGAKGKVGTPASTTTSSAAAPAATTASAAPAAASSASSSAAAPAFCQGKSKRATLADITSVGNTGTADNYGCNIMVVDNSLVNKYDYTAQYTNVADEPYEVVLGLKIGRTGLVNGFFDSVTSFMLQPGETKTVAYEEDTQGWAAFAPNSVPKTTWGQWGGVWAEYDYASKRNNLWSGADCSSLVAASQPGLEVPGCMVCDADDASTCSKIFPGGAGVNAFIAGTAEQDGLGINKKPGPLHLHVAVGYNA</sequence>
<dbReference type="AlphaFoldDB" id="A0AA38RPL9"/>
<comment type="caution">
    <text evidence="2">The sequence shown here is derived from an EMBL/GenBank/DDBJ whole genome shotgun (WGS) entry which is preliminary data.</text>
</comment>
<evidence type="ECO:0000256" key="1">
    <source>
        <dbReference type="SAM" id="SignalP"/>
    </source>
</evidence>
<evidence type="ECO:0000313" key="3">
    <source>
        <dbReference type="Proteomes" id="UP001174691"/>
    </source>
</evidence>
<feature type="chain" id="PRO_5041241008" description="Allergen Asp f 4" evidence="1">
    <location>
        <begin position="18"/>
        <end position="287"/>
    </location>
</feature>
<proteinExistence type="predicted"/>
<feature type="signal peptide" evidence="1">
    <location>
        <begin position="1"/>
        <end position="17"/>
    </location>
</feature>
<dbReference type="PANTHER" id="PTHR42039">
    <property type="entry name" value="PUTATIVE (AFU_ORTHOLOGUE AFUA_3G02940)-RELATED"/>
    <property type="match status" value="1"/>
</dbReference>
<dbReference type="Pfam" id="PF25312">
    <property type="entry name" value="Allergen_Asp_f_4"/>
    <property type="match status" value="1"/>
</dbReference>
<gene>
    <name evidence="2" type="ORF">NKR19_g4350</name>
</gene>
<dbReference type="GO" id="GO:0019863">
    <property type="term" value="F:IgE binding"/>
    <property type="evidence" value="ECO:0007669"/>
    <property type="project" value="InterPro"/>
</dbReference>
<dbReference type="GO" id="GO:0005576">
    <property type="term" value="C:extracellular region"/>
    <property type="evidence" value="ECO:0007669"/>
    <property type="project" value="InterPro"/>
</dbReference>
<dbReference type="Proteomes" id="UP001174691">
    <property type="component" value="Unassembled WGS sequence"/>
</dbReference>
<reference evidence="2" key="1">
    <citation type="submission" date="2022-07" db="EMBL/GenBank/DDBJ databases">
        <title>Fungi with potential for degradation of polypropylene.</title>
        <authorList>
            <person name="Gostincar C."/>
        </authorList>
    </citation>
    <scope>NUCLEOTIDE SEQUENCE</scope>
    <source>
        <strain evidence="2">EXF-13287</strain>
    </source>
</reference>
<organism evidence="2 3">
    <name type="scientific">Coniochaeta hoffmannii</name>
    <dbReference type="NCBI Taxonomy" id="91930"/>
    <lineage>
        <taxon>Eukaryota</taxon>
        <taxon>Fungi</taxon>
        <taxon>Dikarya</taxon>
        <taxon>Ascomycota</taxon>
        <taxon>Pezizomycotina</taxon>
        <taxon>Sordariomycetes</taxon>
        <taxon>Sordariomycetidae</taxon>
        <taxon>Coniochaetales</taxon>
        <taxon>Coniochaetaceae</taxon>
        <taxon>Coniochaeta</taxon>
    </lineage>
</organism>
<protein>
    <recommendedName>
        <fullName evidence="4">Allergen Asp f 4</fullName>
    </recommendedName>
</protein>
<dbReference type="EMBL" id="JANBVN010000054">
    <property type="protein sequence ID" value="KAJ9155838.1"/>
    <property type="molecule type" value="Genomic_DNA"/>
</dbReference>
<evidence type="ECO:0008006" key="4">
    <source>
        <dbReference type="Google" id="ProtNLM"/>
    </source>
</evidence>